<accession>A0A1G2T356</accession>
<dbReference type="InterPro" id="IPR002591">
    <property type="entry name" value="Phosphodiest/P_Trfase"/>
</dbReference>
<comment type="caution">
    <text evidence="1">The sequence shown here is derived from an EMBL/GenBank/DDBJ whole genome shotgun (WGS) entry which is preliminary data.</text>
</comment>
<dbReference type="GO" id="GO:0016787">
    <property type="term" value="F:hydrolase activity"/>
    <property type="evidence" value="ECO:0007669"/>
    <property type="project" value="UniProtKB-ARBA"/>
</dbReference>
<protein>
    <recommendedName>
        <fullName evidence="3">Phosphodiesterase</fullName>
    </recommendedName>
</protein>
<dbReference type="PANTHER" id="PTHR10151">
    <property type="entry name" value="ECTONUCLEOTIDE PYROPHOSPHATASE/PHOSPHODIESTERASE"/>
    <property type="match status" value="1"/>
</dbReference>
<evidence type="ECO:0008006" key="3">
    <source>
        <dbReference type="Google" id="ProtNLM"/>
    </source>
</evidence>
<evidence type="ECO:0000313" key="1">
    <source>
        <dbReference type="EMBL" id="OHA91448.1"/>
    </source>
</evidence>
<gene>
    <name evidence="1" type="ORF">A2758_01090</name>
</gene>
<dbReference type="InterPro" id="IPR017850">
    <property type="entry name" value="Alkaline_phosphatase_core_sf"/>
</dbReference>
<organism evidence="1 2">
    <name type="scientific">Candidatus Zambryskibacteria bacterium RIFCSPHIGHO2_01_FULL_49_18</name>
    <dbReference type="NCBI Taxonomy" id="1802740"/>
    <lineage>
        <taxon>Bacteria</taxon>
        <taxon>Candidatus Zambryskiibacteriota</taxon>
    </lineage>
</organism>
<sequence>MLHSDVLTQIKKDRQHGQSIYPDYGRYSLAEVAPTILSLFGLHVDEKILPAALYKKTADGCKNVLFFLMDGLGYDAFSRYHSEQIFFDHLIERADVYPITTIFPSTTAAAHTTINSSLTPQQHGLPEWVLYLHEVNRVVESIPFTTLDGISGEDVGKLGGDPSMLYSGQTIHERLQEAGITSFIFINKKYADNAYSKACLRGATVVPYFRHSDLMVKLRQYLKENKTRSFFYVYWPEIDSISHRFGPHSEEYRIETSVFSHLMMNEFLSQLTPKAADNTFFILTSDHGQIKVNPRAILRLNDHAILKNMEKRPDGRPIPPVGSPRDIFLHVRPELLQKTIVSLRKEFGNRSQVLSMDEAIQMGLFGVGTVSERFIRRAGNALMIPNPDTMIWYEYNQEEPIAFLGHHGGLSEQEMIIPFVTAKLRDLII</sequence>
<dbReference type="AlphaFoldDB" id="A0A1G2T356"/>
<name>A0A1G2T356_9BACT</name>
<dbReference type="Proteomes" id="UP000178612">
    <property type="component" value="Unassembled WGS sequence"/>
</dbReference>
<dbReference type="SUPFAM" id="SSF53649">
    <property type="entry name" value="Alkaline phosphatase-like"/>
    <property type="match status" value="1"/>
</dbReference>
<reference evidence="1 2" key="1">
    <citation type="journal article" date="2016" name="Nat. Commun.">
        <title>Thousands of microbial genomes shed light on interconnected biogeochemical processes in an aquifer system.</title>
        <authorList>
            <person name="Anantharaman K."/>
            <person name="Brown C.T."/>
            <person name="Hug L.A."/>
            <person name="Sharon I."/>
            <person name="Castelle C.J."/>
            <person name="Probst A.J."/>
            <person name="Thomas B.C."/>
            <person name="Singh A."/>
            <person name="Wilkins M.J."/>
            <person name="Karaoz U."/>
            <person name="Brodie E.L."/>
            <person name="Williams K.H."/>
            <person name="Hubbard S.S."/>
            <person name="Banfield J.F."/>
        </authorList>
    </citation>
    <scope>NUCLEOTIDE SEQUENCE [LARGE SCALE GENOMIC DNA]</scope>
</reference>
<proteinExistence type="predicted"/>
<dbReference type="Gene3D" id="3.40.720.10">
    <property type="entry name" value="Alkaline Phosphatase, subunit A"/>
    <property type="match status" value="1"/>
</dbReference>
<dbReference type="PANTHER" id="PTHR10151:SF120">
    <property type="entry name" value="BIS(5'-ADENOSYL)-TRIPHOSPHATASE"/>
    <property type="match status" value="1"/>
</dbReference>
<evidence type="ECO:0000313" key="2">
    <source>
        <dbReference type="Proteomes" id="UP000178612"/>
    </source>
</evidence>
<dbReference type="Pfam" id="PF01663">
    <property type="entry name" value="Phosphodiest"/>
    <property type="match status" value="1"/>
</dbReference>
<dbReference type="EMBL" id="MHVJ01000012">
    <property type="protein sequence ID" value="OHA91448.1"/>
    <property type="molecule type" value="Genomic_DNA"/>
</dbReference>